<accession>A0AAD9TJU2</accession>
<evidence type="ECO:0000259" key="1">
    <source>
        <dbReference type="Pfam" id="PF10551"/>
    </source>
</evidence>
<name>A0AAD9TJU2_9ROSI</name>
<reference evidence="2" key="1">
    <citation type="journal article" date="2023" name="Plant J.">
        <title>Genome sequences and population genomics provide insights into the demographic history, inbreeding, and mutation load of two 'living fossil' tree species of Dipteronia.</title>
        <authorList>
            <person name="Feng Y."/>
            <person name="Comes H.P."/>
            <person name="Chen J."/>
            <person name="Zhu S."/>
            <person name="Lu R."/>
            <person name="Zhang X."/>
            <person name="Li P."/>
            <person name="Qiu J."/>
            <person name="Olsen K.M."/>
            <person name="Qiu Y."/>
        </authorList>
    </citation>
    <scope>NUCLEOTIDE SEQUENCE</scope>
    <source>
        <strain evidence="2">KIB01</strain>
    </source>
</reference>
<evidence type="ECO:0000313" key="3">
    <source>
        <dbReference type="Proteomes" id="UP001280121"/>
    </source>
</evidence>
<dbReference type="PANTHER" id="PTHR31973:SF195">
    <property type="entry name" value="MUDR FAMILY TRANSPOSASE"/>
    <property type="match status" value="1"/>
</dbReference>
<dbReference type="InterPro" id="IPR018289">
    <property type="entry name" value="MULE_transposase_dom"/>
</dbReference>
<dbReference type="Pfam" id="PF10551">
    <property type="entry name" value="MULE"/>
    <property type="match status" value="1"/>
</dbReference>
<gene>
    <name evidence="2" type="ORF">Ddye_032252</name>
</gene>
<protein>
    <recommendedName>
        <fullName evidence="1">MULE transposase domain-containing protein</fullName>
    </recommendedName>
</protein>
<evidence type="ECO:0000313" key="2">
    <source>
        <dbReference type="EMBL" id="KAK2637460.1"/>
    </source>
</evidence>
<comment type="caution">
    <text evidence="2">The sequence shown here is derived from an EMBL/GenBank/DDBJ whole genome shotgun (WGS) entry which is preliminary data.</text>
</comment>
<dbReference type="Proteomes" id="UP001280121">
    <property type="component" value="Unassembled WGS sequence"/>
</dbReference>
<feature type="domain" description="MULE transposase" evidence="1">
    <location>
        <begin position="19"/>
        <end position="96"/>
    </location>
</feature>
<sequence>MFIAYAASLHGFRTVIRSVIAIDGTHLKGKFSGIMLVAICLDVNNQVFLLTCGFGDVEVEMSWTWFLNELKNAISSLEDWKIISNHYLGIKAAIKKM</sequence>
<proteinExistence type="predicted"/>
<keyword evidence="3" id="KW-1185">Reference proteome</keyword>
<organism evidence="2 3">
    <name type="scientific">Dipteronia dyeriana</name>
    <dbReference type="NCBI Taxonomy" id="168575"/>
    <lineage>
        <taxon>Eukaryota</taxon>
        <taxon>Viridiplantae</taxon>
        <taxon>Streptophyta</taxon>
        <taxon>Embryophyta</taxon>
        <taxon>Tracheophyta</taxon>
        <taxon>Spermatophyta</taxon>
        <taxon>Magnoliopsida</taxon>
        <taxon>eudicotyledons</taxon>
        <taxon>Gunneridae</taxon>
        <taxon>Pentapetalae</taxon>
        <taxon>rosids</taxon>
        <taxon>malvids</taxon>
        <taxon>Sapindales</taxon>
        <taxon>Sapindaceae</taxon>
        <taxon>Hippocastanoideae</taxon>
        <taxon>Acereae</taxon>
        <taxon>Dipteronia</taxon>
    </lineage>
</organism>
<dbReference type="EMBL" id="JANJYI010000009">
    <property type="protein sequence ID" value="KAK2637460.1"/>
    <property type="molecule type" value="Genomic_DNA"/>
</dbReference>
<dbReference type="PANTHER" id="PTHR31973">
    <property type="entry name" value="POLYPROTEIN, PUTATIVE-RELATED"/>
    <property type="match status" value="1"/>
</dbReference>
<dbReference type="AlphaFoldDB" id="A0AAD9TJU2"/>